<dbReference type="Proteomes" id="UP000305546">
    <property type="component" value="Unassembled WGS sequence"/>
</dbReference>
<dbReference type="OrthoDB" id="3691987at2"/>
<sequence length="360" mass="40462">MVSERDNGLLPLKREYNQVWHGFDRGQVLQYLDHVEMNLRRVMADRDAAMAQASTMSRELENARAEIRRLHMRVEELKKPPERVEDLDERMQRTVDLANSRAEEIVGRAEVAAEEWAKSTDVSSKLRVRYQKLIETLESHAKALDDEHRNALDATKNEVRKLTTEAAQRRTALDIEAERKRRTIEHDFDTTMASQRAALEKHVADQKTASKNQAERRIADATAEAKRLVDEATARAKRLVADATADAERREDEANRKVQRLNSLSDQALTRLRKANDVLTRSHSALTPLREESVVDLTGAAPIEPPTNPVAGKPVATFAPPTKVVQPIKASEPEQAKADTALPPTKPAHEPVEPASAKQK</sequence>
<protein>
    <submittedName>
        <fullName evidence="3">Cell division protein DivIVA</fullName>
    </submittedName>
</protein>
<name>A0A5C4MDH8_9PSEU</name>
<dbReference type="EMBL" id="VDFW01000001">
    <property type="protein sequence ID" value="TNC29593.1"/>
    <property type="molecule type" value="Genomic_DNA"/>
</dbReference>
<dbReference type="RefSeq" id="WP_139094664.1">
    <property type="nucleotide sequence ID" value="NZ_VDFW01000001.1"/>
</dbReference>
<dbReference type="GO" id="GO:0051301">
    <property type="term" value="P:cell division"/>
    <property type="evidence" value="ECO:0007669"/>
    <property type="project" value="UniProtKB-KW"/>
</dbReference>
<dbReference type="AlphaFoldDB" id="A0A5C4MDH8"/>
<feature type="coiled-coil region" evidence="1">
    <location>
        <begin position="46"/>
        <end position="80"/>
    </location>
</feature>
<feature type="coiled-coil region" evidence="1">
    <location>
        <begin position="127"/>
        <end position="165"/>
    </location>
</feature>
<organism evidence="3 4">
    <name type="scientific">Amycolatopsis alkalitolerans</name>
    <dbReference type="NCBI Taxonomy" id="2547244"/>
    <lineage>
        <taxon>Bacteria</taxon>
        <taxon>Bacillati</taxon>
        <taxon>Actinomycetota</taxon>
        <taxon>Actinomycetes</taxon>
        <taxon>Pseudonocardiales</taxon>
        <taxon>Pseudonocardiaceae</taxon>
        <taxon>Amycolatopsis</taxon>
    </lineage>
</organism>
<feature type="coiled-coil region" evidence="1">
    <location>
        <begin position="204"/>
        <end position="267"/>
    </location>
</feature>
<accession>A0A5C4MDH8</accession>
<keyword evidence="1" id="KW-0175">Coiled coil</keyword>
<keyword evidence="3" id="KW-0131">Cell cycle</keyword>
<feature type="region of interest" description="Disordered" evidence="2">
    <location>
        <begin position="323"/>
        <end position="360"/>
    </location>
</feature>
<proteinExistence type="predicted"/>
<evidence type="ECO:0000256" key="1">
    <source>
        <dbReference type="SAM" id="Coils"/>
    </source>
</evidence>
<keyword evidence="3" id="KW-0132">Cell division</keyword>
<comment type="caution">
    <text evidence="3">The sequence shown here is derived from an EMBL/GenBank/DDBJ whole genome shotgun (WGS) entry which is preliminary data.</text>
</comment>
<evidence type="ECO:0000313" key="3">
    <source>
        <dbReference type="EMBL" id="TNC29593.1"/>
    </source>
</evidence>
<keyword evidence="4" id="KW-1185">Reference proteome</keyword>
<reference evidence="3 4" key="1">
    <citation type="submission" date="2019-06" db="EMBL/GenBank/DDBJ databases">
        <title>Amycolatopsis alkalitolerans sp. nov., isolated from Gastrodia elata Blume.</title>
        <authorList>
            <person name="Narsing Rao M.P."/>
            <person name="Li W.J."/>
        </authorList>
    </citation>
    <scope>NUCLEOTIDE SEQUENCE [LARGE SCALE GENOMIC DNA]</scope>
    <source>
        <strain evidence="3 4">SYSUP0005</strain>
    </source>
</reference>
<gene>
    <name evidence="3" type="ORF">FG385_01100</name>
</gene>
<evidence type="ECO:0000256" key="2">
    <source>
        <dbReference type="SAM" id="MobiDB-lite"/>
    </source>
</evidence>
<evidence type="ECO:0000313" key="4">
    <source>
        <dbReference type="Proteomes" id="UP000305546"/>
    </source>
</evidence>